<dbReference type="AlphaFoldDB" id="A0A067R3X1"/>
<dbReference type="EMBL" id="KK853004">
    <property type="protein sequence ID" value="KDR12613.1"/>
    <property type="molecule type" value="Genomic_DNA"/>
</dbReference>
<keyword evidence="3" id="KW-1185">Reference proteome</keyword>
<feature type="signal peptide" evidence="1">
    <location>
        <begin position="1"/>
        <end position="25"/>
    </location>
</feature>
<keyword evidence="1" id="KW-0732">Signal</keyword>
<organism evidence="2 3">
    <name type="scientific">Zootermopsis nevadensis</name>
    <name type="common">Dampwood termite</name>
    <dbReference type="NCBI Taxonomy" id="136037"/>
    <lineage>
        <taxon>Eukaryota</taxon>
        <taxon>Metazoa</taxon>
        <taxon>Ecdysozoa</taxon>
        <taxon>Arthropoda</taxon>
        <taxon>Hexapoda</taxon>
        <taxon>Insecta</taxon>
        <taxon>Pterygota</taxon>
        <taxon>Neoptera</taxon>
        <taxon>Polyneoptera</taxon>
        <taxon>Dictyoptera</taxon>
        <taxon>Blattodea</taxon>
        <taxon>Blattoidea</taxon>
        <taxon>Termitoidae</taxon>
        <taxon>Termopsidae</taxon>
        <taxon>Zootermopsis</taxon>
    </lineage>
</organism>
<evidence type="ECO:0000256" key="1">
    <source>
        <dbReference type="SAM" id="SignalP"/>
    </source>
</evidence>
<reference evidence="2 3" key="1">
    <citation type="journal article" date="2014" name="Nat. Commun.">
        <title>Molecular traces of alternative social organization in a termite genome.</title>
        <authorList>
            <person name="Terrapon N."/>
            <person name="Li C."/>
            <person name="Robertson H.M."/>
            <person name="Ji L."/>
            <person name="Meng X."/>
            <person name="Booth W."/>
            <person name="Chen Z."/>
            <person name="Childers C.P."/>
            <person name="Glastad K.M."/>
            <person name="Gokhale K."/>
            <person name="Gowin J."/>
            <person name="Gronenberg W."/>
            <person name="Hermansen R.A."/>
            <person name="Hu H."/>
            <person name="Hunt B.G."/>
            <person name="Huylmans A.K."/>
            <person name="Khalil S.M."/>
            <person name="Mitchell R.D."/>
            <person name="Munoz-Torres M.C."/>
            <person name="Mustard J.A."/>
            <person name="Pan H."/>
            <person name="Reese J.T."/>
            <person name="Scharf M.E."/>
            <person name="Sun F."/>
            <person name="Vogel H."/>
            <person name="Xiao J."/>
            <person name="Yang W."/>
            <person name="Yang Z."/>
            <person name="Yang Z."/>
            <person name="Zhou J."/>
            <person name="Zhu J."/>
            <person name="Brent C.S."/>
            <person name="Elsik C.G."/>
            <person name="Goodisman M.A."/>
            <person name="Liberles D.A."/>
            <person name="Roe R.M."/>
            <person name="Vargo E.L."/>
            <person name="Vilcinskas A."/>
            <person name="Wang J."/>
            <person name="Bornberg-Bauer E."/>
            <person name="Korb J."/>
            <person name="Zhang G."/>
            <person name="Liebig J."/>
        </authorList>
    </citation>
    <scope>NUCLEOTIDE SEQUENCE [LARGE SCALE GENOMIC DNA]</scope>
    <source>
        <tissue evidence="2">Whole organism</tissue>
    </source>
</reference>
<feature type="chain" id="PRO_5001644679" evidence="1">
    <location>
        <begin position="26"/>
        <end position="183"/>
    </location>
</feature>
<gene>
    <name evidence="2" type="ORF">L798_12050</name>
</gene>
<dbReference type="Proteomes" id="UP000027135">
    <property type="component" value="Unassembled WGS sequence"/>
</dbReference>
<evidence type="ECO:0000313" key="3">
    <source>
        <dbReference type="Proteomes" id="UP000027135"/>
    </source>
</evidence>
<dbReference type="STRING" id="136037.A0A067R3X1"/>
<protein>
    <submittedName>
        <fullName evidence="2">Presenilin-like protein</fullName>
    </submittedName>
</protein>
<sequence length="183" mass="20293">MNKNLLVIPLVLLLPLILLLLDAPAFPIPDADADSESGFSREWVSNHEANAARRQGEVREASSGHVSDYRTFPQQQGHEQQVEVEERGVKLGLGDFIFWLARHHPMVTGILLSPALLPSLLKVLKAGTIIATDIREEHITAMVKHGCIMMSLLHVYKTTVLLCRPLNGRWLGSCGKSKQLDNC</sequence>
<evidence type="ECO:0000313" key="2">
    <source>
        <dbReference type="EMBL" id="KDR12613.1"/>
    </source>
</evidence>
<name>A0A067R3X1_ZOONE</name>
<dbReference type="InParanoid" id="A0A067R3X1"/>
<proteinExistence type="predicted"/>
<accession>A0A067R3X1</accession>